<organism evidence="4">
    <name type="scientific">marine sediment metagenome</name>
    <dbReference type="NCBI Taxonomy" id="412755"/>
    <lineage>
        <taxon>unclassified sequences</taxon>
        <taxon>metagenomes</taxon>
        <taxon>ecological metagenomes</taxon>
    </lineage>
</organism>
<keyword evidence="2" id="KW-0802">TPR repeat</keyword>
<dbReference type="Pfam" id="PF07719">
    <property type="entry name" value="TPR_2"/>
    <property type="match status" value="1"/>
</dbReference>
<feature type="coiled-coil region" evidence="3">
    <location>
        <begin position="47"/>
        <end position="74"/>
    </location>
</feature>
<gene>
    <name evidence="4" type="ORF">S01H1_18016</name>
</gene>
<dbReference type="AlphaFoldDB" id="X0S7C1"/>
<evidence type="ECO:0000256" key="2">
    <source>
        <dbReference type="ARBA" id="ARBA00022803"/>
    </source>
</evidence>
<dbReference type="InterPro" id="IPR019734">
    <property type="entry name" value="TPR_rpt"/>
</dbReference>
<evidence type="ECO:0000313" key="4">
    <source>
        <dbReference type="EMBL" id="GAF76904.1"/>
    </source>
</evidence>
<comment type="caution">
    <text evidence="4">The sequence shown here is derived from an EMBL/GenBank/DDBJ whole genome shotgun (WGS) entry which is preliminary data.</text>
</comment>
<dbReference type="Gene3D" id="1.25.40.10">
    <property type="entry name" value="Tetratricopeptide repeat domain"/>
    <property type="match status" value="1"/>
</dbReference>
<evidence type="ECO:0000256" key="1">
    <source>
        <dbReference type="ARBA" id="ARBA00022737"/>
    </source>
</evidence>
<accession>X0S7C1</accession>
<dbReference type="EMBL" id="BARS01009598">
    <property type="protein sequence ID" value="GAF76904.1"/>
    <property type="molecule type" value="Genomic_DNA"/>
</dbReference>
<reference evidence="4" key="1">
    <citation type="journal article" date="2014" name="Front. Microbiol.">
        <title>High frequency of phylogenetically diverse reductive dehalogenase-homologous genes in deep subseafloor sedimentary metagenomes.</title>
        <authorList>
            <person name="Kawai M."/>
            <person name="Futagami T."/>
            <person name="Toyoda A."/>
            <person name="Takaki Y."/>
            <person name="Nishi S."/>
            <person name="Hori S."/>
            <person name="Arai W."/>
            <person name="Tsubouchi T."/>
            <person name="Morono Y."/>
            <person name="Uchiyama I."/>
            <person name="Ito T."/>
            <person name="Fujiyama A."/>
            <person name="Inagaki F."/>
            <person name="Takami H."/>
        </authorList>
    </citation>
    <scope>NUCLEOTIDE SEQUENCE</scope>
    <source>
        <strain evidence="4">Expedition CK06-06</strain>
    </source>
</reference>
<dbReference type="SMART" id="SM00028">
    <property type="entry name" value="TPR"/>
    <property type="match status" value="1"/>
</dbReference>
<dbReference type="SUPFAM" id="SSF48452">
    <property type="entry name" value="TPR-like"/>
    <property type="match status" value="1"/>
</dbReference>
<dbReference type="PROSITE" id="PS50293">
    <property type="entry name" value="TPR_REGION"/>
    <property type="match status" value="1"/>
</dbReference>
<name>X0S7C1_9ZZZZ</name>
<evidence type="ECO:0000256" key="3">
    <source>
        <dbReference type="SAM" id="Coils"/>
    </source>
</evidence>
<feature type="non-terminal residue" evidence="4">
    <location>
        <position position="1"/>
    </location>
</feature>
<keyword evidence="1" id="KW-0677">Repeat</keyword>
<protein>
    <submittedName>
        <fullName evidence="4">Uncharacterized protein</fullName>
    </submittedName>
</protein>
<proteinExistence type="predicted"/>
<dbReference type="InterPro" id="IPR013105">
    <property type="entry name" value="TPR_2"/>
</dbReference>
<dbReference type="PROSITE" id="PS50005">
    <property type="entry name" value="TPR"/>
    <property type="match status" value="1"/>
</dbReference>
<sequence>GKDEWAIRVFKLNVELFPESANAYDSLGEMYMKTGDKKKAIKNYKKSLELNSENDNAKQMLKKLKYQIKYKEKKL</sequence>
<keyword evidence="3" id="KW-0175">Coiled coil</keyword>
<dbReference type="InterPro" id="IPR011990">
    <property type="entry name" value="TPR-like_helical_dom_sf"/>
</dbReference>